<keyword evidence="2" id="KW-0472">Membrane</keyword>
<evidence type="ECO:0000256" key="2">
    <source>
        <dbReference type="SAM" id="Phobius"/>
    </source>
</evidence>
<feature type="transmembrane region" description="Helical" evidence="2">
    <location>
        <begin position="50"/>
        <end position="71"/>
    </location>
</feature>
<keyword evidence="4" id="KW-1185">Reference proteome</keyword>
<dbReference type="RefSeq" id="WP_042446792.1">
    <property type="nucleotide sequence ID" value="NZ_BBPN01000011.1"/>
</dbReference>
<organism evidence="3 4">
    <name type="scientific">Streptacidiphilus jiangxiensis</name>
    <dbReference type="NCBI Taxonomy" id="235985"/>
    <lineage>
        <taxon>Bacteria</taxon>
        <taxon>Bacillati</taxon>
        <taxon>Actinomycetota</taxon>
        <taxon>Actinomycetes</taxon>
        <taxon>Kitasatosporales</taxon>
        <taxon>Streptomycetaceae</taxon>
        <taxon>Streptacidiphilus</taxon>
    </lineage>
</organism>
<feature type="region of interest" description="Disordered" evidence="1">
    <location>
        <begin position="1"/>
        <end position="21"/>
    </location>
</feature>
<name>A0A1H7WCB6_STRJI</name>
<protein>
    <submittedName>
        <fullName evidence="3">Uncharacterized protein</fullName>
    </submittedName>
</protein>
<keyword evidence="2" id="KW-1133">Transmembrane helix</keyword>
<dbReference type="EMBL" id="FOAZ01000020">
    <property type="protein sequence ID" value="SEM19153.1"/>
    <property type="molecule type" value="Genomic_DNA"/>
</dbReference>
<feature type="region of interest" description="Disordered" evidence="1">
    <location>
        <begin position="74"/>
        <end position="93"/>
    </location>
</feature>
<dbReference type="Proteomes" id="UP000183015">
    <property type="component" value="Unassembled WGS sequence"/>
</dbReference>
<reference evidence="4" key="1">
    <citation type="submission" date="2016-10" db="EMBL/GenBank/DDBJ databases">
        <authorList>
            <person name="Varghese N."/>
        </authorList>
    </citation>
    <scope>NUCLEOTIDE SEQUENCE [LARGE SCALE GENOMIC DNA]</scope>
    <source>
        <strain evidence="4">DSM 45096 / BCRC 16803 / CGMCC 4.1857 / CIP 109030 / JCM 12277 / KCTC 19219 / NBRC 100920 / 33214</strain>
    </source>
</reference>
<evidence type="ECO:0000313" key="3">
    <source>
        <dbReference type="EMBL" id="SEM19153.1"/>
    </source>
</evidence>
<feature type="transmembrane region" description="Helical" evidence="2">
    <location>
        <begin position="26"/>
        <end position="44"/>
    </location>
</feature>
<proteinExistence type="predicted"/>
<accession>A0A1H7WCB6</accession>
<gene>
    <name evidence="3" type="ORF">SAMN05414137_12068</name>
</gene>
<evidence type="ECO:0000313" key="4">
    <source>
        <dbReference type="Proteomes" id="UP000183015"/>
    </source>
</evidence>
<evidence type="ECO:0000256" key="1">
    <source>
        <dbReference type="SAM" id="MobiDB-lite"/>
    </source>
</evidence>
<dbReference type="AlphaFoldDB" id="A0A1H7WCB6"/>
<keyword evidence="2" id="KW-0812">Transmembrane</keyword>
<sequence>MTVDVREQISSGAAGTDRGRRPENGWAAFLVVVSSVGLVVLTAGMWYASLPLLGCVELILVIGLGAGLARLRRKDGEPGRSFSFSPHLRDPRR</sequence>